<dbReference type="OrthoDB" id="4320047at2"/>
<dbReference type="Proteomes" id="UP000298313">
    <property type="component" value="Unassembled WGS sequence"/>
</dbReference>
<feature type="transmembrane region" description="Helical" evidence="2">
    <location>
        <begin position="630"/>
        <end position="650"/>
    </location>
</feature>
<name>A0A4R9BHH8_9MICO</name>
<sequence length="876" mass="91710">MSPPSNKVPSRGAPGPRARLPRPVEPRVLELRVHGINNTAPPVLLDLAADDIELVAGDRLGSFWAPTPPALDRLRRAPDAAGRRGFVPRSIRREAYSWGGLVRSTPEPTGPGGALVAGLARVGWSLLLPFSIANAAAWCWRLPTDDRTVRLSVRAGLVRLFGVLLTLLLLSTVTSVAVDLLAVQCYAGGSLLCTVLPQPFEGLSLWTPGRRMALFSLVPVLVVVGLWLLSGISRLRYDVADRYLDAREPSTPAESAGALGAGAPLLARPQFWSNRGETHRLSLGHLAAGLSLLSVELGAQAGVDGGSGVVIAAAWLCGGLLLTALVTVFVTRTLPMERVAAGGRWQTTLAGLSAAGYVATLGLLIVGWPSTGGDASGRSGYTVAAVTLLALVGLMLAVIASSVFFRLPRAGAALRFEAWHGLAPAVFLSLALGVGLVLSSLVTVAAGDWLNGGAGASALLGSGPVAAEPPVTARAICPGTCVSPDPRLTVPMLYSWFGGVALVLFTAALLVVGVALVRPRSVTRRVAAWTAPTPADETTAADPPMPVGSAAELLALLGPVRTRKRATAARLHLVEPVVAIVAGAAVVAVLATEGLSWLYPQLSASPVPAEVRAAWTGNAGWVRAWLDVSMGAWAGIAILVLAGLALPAGVGPSTRPLAIVWDLACFLPRAGHPLGAPCYTERAVPEVSRRILWWLHPESDAPAARRREVVLAAHSMGAVVSLAALFSLSSHPDWATLRPRMSLLTFGVQLRPYFGRFFPELLGPAVLGTTPCLRPRFWAADPWGADAAAETAEADAGAAASPVPARRWVSLWRATDPLGFPAFSNRREGNQIDEFADEIDTSGYTAAVGGHGEYYRTRQYHTALADLAGTARPEPD</sequence>
<feature type="transmembrane region" description="Helical" evidence="2">
    <location>
        <begin position="709"/>
        <end position="728"/>
    </location>
</feature>
<dbReference type="EMBL" id="SOHH01000012">
    <property type="protein sequence ID" value="TFD83137.1"/>
    <property type="molecule type" value="Genomic_DNA"/>
</dbReference>
<evidence type="ECO:0008006" key="5">
    <source>
        <dbReference type="Google" id="ProtNLM"/>
    </source>
</evidence>
<feature type="transmembrane region" description="Helical" evidence="2">
    <location>
        <begin position="283"/>
        <end position="303"/>
    </location>
</feature>
<evidence type="ECO:0000256" key="2">
    <source>
        <dbReference type="SAM" id="Phobius"/>
    </source>
</evidence>
<feature type="transmembrane region" description="Helical" evidence="2">
    <location>
        <begin position="571"/>
        <end position="591"/>
    </location>
</feature>
<feature type="transmembrane region" description="Helical" evidence="2">
    <location>
        <begin position="157"/>
        <end position="178"/>
    </location>
</feature>
<feature type="transmembrane region" description="Helical" evidence="2">
    <location>
        <begin position="493"/>
        <end position="517"/>
    </location>
</feature>
<feature type="transmembrane region" description="Helical" evidence="2">
    <location>
        <begin position="309"/>
        <end position="329"/>
    </location>
</feature>
<gene>
    <name evidence="3" type="ORF">E3T48_00730</name>
</gene>
<feature type="region of interest" description="Disordered" evidence="1">
    <location>
        <begin position="1"/>
        <end position="23"/>
    </location>
</feature>
<keyword evidence="2" id="KW-0472">Membrane</keyword>
<accession>A0A4R9BHH8</accession>
<feature type="transmembrane region" description="Helical" evidence="2">
    <location>
        <begin position="349"/>
        <end position="368"/>
    </location>
</feature>
<dbReference type="AlphaFoldDB" id="A0A4R9BHH8"/>
<dbReference type="RefSeq" id="WP_134521977.1">
    <property type="nucleotide sequence ID" value="NZ_SOHH01000012.1"/>
</dbReference>
<evidence type="ECO:0000313" key="4">
    <source>
        <dbReference type="Proteomes" id="UP000298313"/>
    </source>
</evidence>
<feature type="transmembrane region" description="Helical" evidence="2">
    <location>
        <begin position="212"/>
        <end position="232"/>
    </location>
</feature>
<keyword evidence="2" id="KW-0812">Transmembrane</keyword>
<keyword evidence="4" id="KW-1185">Reference proteome</keyword>
<evidence type="ECO:0000256" key="1">
    <source>
        <dbReference type="SAM" id="MobiDB-lite"/>
    </source>
</evidence>
<comment type="caution">
    <text evidence="3">The sequence shown here is derived from an EMBL/GenBank/DDBJ whole genome shotgun (WGS) entry which is preliminary data.</text>
</comment>
<feature type="transmembrane region" description="Helical" evidence="2">
    <location>
        <begin position="380"/>
        <end position="405"/>
    </location>
</feature>
<protein>
    <recommendedName>
        <fullName evidence="5">Integral membrane protein</fullName>
    </recommendedName>
</protein>
<organism evidence="3 4">
    <name type="scientific">Cryobacterium fucosi</name>
    <dbReference type="NCBI Taxonomy" id="1259157"/>
    <lineage>
        <taxon>Bacteria</taxon>
        <taxon>Bacillati</taxon>
        <taxon>Actinomycetota</taxon>
        <taxon>Actinomycetes</taxon>
        <taxon>Micrococcales</taxon>
        <taxon>Microbacteriaceae</taxon>
        <taxon>Cryobacterium</taxon>
    </lineage>
</organism>
<proteinExistence type="predicted"/>
<feature type="transmembrane region" description="Helical" evidence="2">
    <location>
        <begin position="425"/>
        <end position="446"/>
    </location>
</feature>
<evidence type="ECO:0000313" key="3">
    <source>
        <dbReference type="EMBL" id="TFD83137.1"/>
    </source>
</evidence>
<keyword evidence="2" id="KW-1133">Transmembrane helix</keyword>
<reference evidence="3 4" key="1">
    <citation type="submission" date="2019-03" db="EMBL/GenBank/DDBJ databases">
        <title>Genomics of glacier-inhabiting Cryobacterium strains.</title>
        <authorList>
            <person name="Liu Q."/>
            <person name="Xin Y.-H."/>
        </authorList>
    </citation>
    <scope>NUCLEOTIDE SEQUENCE [LARGE SCALE GENOMIC DNA]</scope>
    <source>
        <strain evidence="3 4">Hh4</strain>
    </source>
</reference>